<keyword evidence="3" id="KW-1185">Reference proteome</keyword>
<dbReference type="Pfam" id="PF17293">
    <property type="entry name" value="Arm-DNA-bind_5"/>
    <property type="match status" value="1"/>
</dbReference>
<gene>
    <name evidence="2" type="ORF">CHU92_00570</name>
</gene>
<evidence type="ECO:0000313" key="2">
    <source>
        <dbReference type="EMBL" id="OYQ48671.1"/>
    </source>
</evidence>
<accession>A0A256A4W3</accession>
<protein>
    <recommendedName>
        <fullName evidence="1">Arm DNA-binding domain-containing protein</fullName>
    </recommendedName>
</protein>
<organism evidence="2 3">
    <name type="scientific">Flavobacterium cyanobacteriorum</name>
    <dbReference type="NCBI Taxonomy" id="2022802"/>
    <lineage>
        <taxon>Bacteria</taxon>
        <taxon>Pseudomonadati</taxon>
        <taxon>Bacteroidota</taxon>
        <taxon>Flavobacteriia</taxon>
        <taxon>Flavobacteriales</taxon>
        <taxon>Flavobacteriaceae</taxon>
        <taxon>Flavobacterium</taxon>
    </lineage>
</organism>
<dbReference type="EMBL" id="NOXV01000061">
    <property type="protein sequence ID" value="OYQ48671.1"/>
    <property type="molecule type" value="Genomic_DNA"/>
</dbReference>
<dbReference type="RefSeq" id="WP_094411548.1">
    <property type="nucleotide sequence ID" value="NZ_NOXV01000061.1"/>
</dbReference>
<dbReference type="Proteomes" id="UP000216605">
    <property type="component" value="Unassembled WGS sequence"/>
</dbReference>
<proteinExistence type="predicted"/>
<feature type="domain" description="Arm DNA-binding" evidence="1">
    <location>
        <begin position="3"/>
        <end position="63"/>
    </location>
</feature>
<evidence type="ECO:0000313" key="3">
    <source>
        <dbReference type="Proteomes" id="UP000216605"/>
    </source>
</evidence>
<sequence length="115" mass="13682">MTVTIRKRKLKEGRYALYLDLYAHQKQWQENLKLYLENEKGNPAKKQMNKQTYMLAEKIQTERLYQLQNDAYGFKKPTKTYRTGKCPHHTLHLSTLDCVYRSNVIQSGKKIKMLA</sequence>
<comment type="caution">
    <text evidence="2">The sequence shown here is derived from an EMBL/GenBank/DDBJ whole genome shotgun (WGS) entry which is preliminary data.</text>
</comment>
<name>A0A256A4W3_9FLAO</name>
<evidence type="ECO:0000259" key="1">
    <source>
        <dbReference type="Pfam" id="PF17293"/>
    </source>
</evidence>
<reference evidence="2 3" key="1">
    <citation type="submission" date="2017-07" db="EMBL/GenBank/DDBJ databases">
        <title>Flavobacterium cyanobacteriorum sp. nov., isolated from cyanobacterial aggregates in a eutrophic lake.</title>
        <authorList>
            <person name="Cai H."/>
        </authorList>
    </citation>
    <scope>NUCLEOTIDE SEQUENCE [LARGE SCALE GENOMIC DNA]</scope>
    <source>
        <strain evidence="2 3">TH021</strain>
    </source>
</reference>
<dbReference type="AlphaFoldDB" id="A0A256A4W3"/>
<dbReference type="InterPro" id="IPR035386">
    <property type="entry name" value="Arm-DNA-bind_5"/>
</dbReference>